<evidence type="ECO:0000313" key="2">
    <source>
        <dbReference type="EMBL" id="AYV79114.1"/>
    </source>
</evidence>
<organism evidence="2">
    <name type="scientific">Faunusvirus sp</name>
    <dbReference type="NCBI Taxonomy" id="2487766"/>
    <lineage>
        <taxon>Viruses</taxon>
        <taxon>Varidnaviria</taxon>
        <taxon>Bamfordvirae</taxon>
        <taxon>Nucleocytoviricota</taxon>
        <taxon>Megaviricetes</taxon>
        <taxon>Imitervirales</taxon>
        <taxon>Mimiviridae</taxon>
    </lineage>
</organism>
<evidence type="ECO:0000256" key="1">
    <source>
        <dbReference type="SAM" id="Phobius"/>
    </source>
</evidence>
<dbReference type="EMBL" id="MK072133">
    <property type="protein sequence ID" value="AYV79114.1"/>
    <property type="molecule type" value="Genomic_DNA"/>
</dbReference>
<sequence>MIFSTAGTITLIYLIIIINEFQFNILLCDEFSC</sequence>
<keyword evidence="1" id="KW-0812">Transmembrane</keyword>
<feature type="transmembrane region" description="Helical" evidence="1">
    <location>
        <begin position="6"/>
        <end position="27"/>
    </location>
</feature>
<keyword evidence="1" id="KW-0472">Membrane</keyword>
<keyword evidence="1" id="KW-1133">Transmembrane helix</keyword>
<gene>
    <name evidence="2" type="ORF">Faunusvirus2_61</name>
</gene>
<protein>
    <submittedName>
        <fullName evidence="2">Uncharacterized protein</fullName>
    </submittedName>
</protein>
<reference evidence="2" key="1">
    <citation type="submission" date="2018-10" db="EMBL/GenBank/DDBJ databases">
        <title>Hidden diversity of soil giant viruses.</title>
        <authorList>
            <person name="Schulz F."/>
            <person name="Alteio L."/>
            <person name="Goudeau D."/>
            <person name="Ryan E.M."/>
            <person name="Malmstrom R.R."/>
            <person name="Blanchard J."/>
            <person name="Woyke T."/>
        </authorList>
    </citation>
    <scope>NUCLEOTIDE SEQUENCE</scope>
    <source>
        <strain evidence="2">FNV1</strain>
    </source>
</reference>
<accession>A0A3G4ZXP6</accession>
<name>A0A3G4ZXP6_9VIRU</name>
<proteinExistence type="predicted"/>